<dbReference type="InterPro" id="IPR013783">
    <property type="entry name" value="Ig-like_fold"/>
</dbReference>
<dbReference type="InterPro" id="IPR022409">
    <property type="entry name" value="PKD/Chitinase_dom"/>
</dbReference>
<name>A0A0E3S8Z4_9EURY</name>
<dbReference type="HOGENOM" id="CLU_283228_0_0_2"/>
<dbReference type="NCBIfam" id="TIGR04213">
    <property type="entry name" value="PGF_pre_PGF"/>
    <property type="match status" value="1"/>
</dbReference>
<dbReference type="SMART" id="SM00089">
    <property type="entry name" value="PKD"/>
    <property type="match status" value="1"/>
</dbReference>
<dbReference type="InterPro" id="IPR026453">
    <property type="entry name" value="PGF_pre_PGF"/>
</dbReference>
<dbReference type="FunFam" id="2.60.40.10:FF:000270">
    <property type="entry name" value="Cell surface protein"/>
    <property type="match status" value="1"/>
</dbReference>
<sequence>MKTKKNLYSMFLASTAVVLCLITVSSSASAAFSTSGSVEIRGPVYNASDIDYVIDTQGDGETTTIDATQFAAFYYDHNNNIATESLSIKDVEGTTIGEYGLVYQTKIQNTSYKFESWGEYPIIGLFGEPYVPLKPADPSKFAKLILDNNDTYTLGNSDLLDFGQGYTLEVKQIDIEGDRVWLEFDKDGEYVDDQIIATDSGSGTWTCKLDNIQDENNVSVLRVHVKKIFQDTVNSVTEIDGLWLIDYANAVDIQSSDEFSKINNVSINGKVISENDLKYNITIENVNYSYSDSADGWDTYPVVSLFGNKYVPLKPADVGKLAKLVLDSNNTYTVNTGDIIDLGEGYTLRVKRVDIDGENVWLELNKDGVYVDDQIFGIDFGYNDGTWTCKLDDIQGENNVPVLKVHVRYFPQGSINGVIKIDGLWLIDYANAVDIYSSNEFGKLNNVSIDGATLCISNKYAFTLTRDSEQEIAKGIYFKVADTPVSLLRFYSFKQITDLGAYEIRGQVASGANDQNWDARNFAGFYYDFDNNVATESLSVSNISGNVIGKNGLVYNTSVTETAYQYENAYNVYSNWGTYNVICLFGEQYVPLKPTDASKLFKLILDSNNRYTLKTGDVLYLGAGYTLEVKQIDVDGEKIWLEFDKDGQYVDDRVVSVMGDYNILEIKLDNIQGENDVTVLKVHFKRLFQDTVNNIAEIDGLWLIDYANILNIEPGNEFGELNNIKINGNTLTISNDNDFTLTRGSDVEITEGFYFKVANSSAAELRYYPFIKKIVLENSSKVTPVTDFCTNVTSGYAPLSVQFTDHSQNAIAWDWNFGDGSLSIEHNPVHTFTADGTYTVNLVASNENGTASKTATITVWKESFSRSSSGGSGGGRVSPEPVKNVKAKELSQVFITNGNPVKFDFTKNATSIVYLSFNSKKTVGKTTAFIEMLKNKSTLTPDAPAGEVYNFLNIWVGNSGYATSNYIENATVCFKVEKSWMWDKGIDQSSIVLNRYNDTKWNKLPTTLLREDDNHLYFIAETQGFSPFAITGKTTPKKIDTEIKSQTEDIKENTASAVSDIEQKPVDEENTSIFGTAHAPGFEMIYGVAGLLAVFLHKRK</sequence>
<gene>
    <name evidence="3" type="ORF">MSHOH_0653</name>
</gene>
<dbReference type="EMBL" id="CP009516">
    <property type="protein sequence ID" value="AKB77136.1"/>
    <property type="molecule type" value="Genomic_DNA"/>
</dbReference>
<dbReference type="KEGG" id="mhor:MSHOH_0653"/>
<dbReference type="Gene3D" id="2.60.40.4190">
    <property type="match status" value="3"/>
</dbReference>
<evidence type="ECO:0000313" key="4">
    <source>
        <dbReference type="Proteomes" id="UP000033101"/>
    </source>
</evidence>
<dbReference type="InterPro" id="IPR035986">
    <property type="entry name" value="PKD_dom_sf"/>
</dbReference>
<dbReference type="PATRIC" id="fig|1434110.4.peg.795"/>
<organism evidence="3 4">
    <name type="scientific">Methanosarcina horonobensis HB-1 = JCM 15518</name>
    <dbReference type="NCBI Taxonomy" id="1434110"/>
    <lineage>
        <taxon>Archaea</taxon>
        <taxon>Methanobacteriati</taxon>
        <taxon>Methanobacteriota</taxon>
        <taxon>Stenosarchaea group</taxon>
        <taxon>Methanomicrobia</taxon>
        <taxon>Methanosarcinales</taxon>
        <taxon>Methanosarcinaceae</taxon>
        <taxon>Methanosarcina</taxon>
    </lineage>
</organism>
<dbReference type="RefSeq" id="WP_052730688.1">
    <property type="nucleotide sequence ID" value="NZ_CP009516.1"/>
</dbReference>
<dbReference type="NCBIfam" id="TIGR01567">
    <property type="entry name" value="S_layer_rel_Mac"/>
    <property type="match status" value="3"/>
</dbReference>
<evidence type="ECO:0000313" key="3">
    <source>
        <dbReference type="EMBL" id="AKB77136.1"/>
    </source>
</evidence>
<dbReference type="InterPro" id="IPR006457">
    <property type="entry name" value="S_layer-rel_Mac"/>
</dbReference>
<dbReference type="InterPro" id="IPR026371">
    <property type="entry name" value="PGF_CTERM"/>
</dbReference>
<accession>A0A0E3S8Z4</accession>
<reference evidence="3 4" key="1">
    <citation type="submission" date="2014-07" db="EMBL/GenBank/DDBJ databases">
        <title>Methanogenic archaea and the global carbon cycle.</title>
        <authorList>
            <person name="Henriksen J.R."/>
            <person name="Luke J."/>
            <person name="Reinhart S."/>
            <person name="Benedict M.N."/>
            <person name="Youngblut N.D."/>
            <person name="Metcalf M.E."/>
            <person name="Whitaker R.J."/>
            <person name="Metcalf W.W."/>
        </authorList>
    </citation>
    <scope>NUCLEOTIDE SEQUENCE [LARGE SCALE GENOMIC DNA]</scope>
    <source>
        <strain evidence="3 4">HB-1</strain>
    </source>
</reference>
<dbReference type="PROSITE" id="PS50093">
    <property type="entry name" value="PKD"/>
    <property type="match status" value="1"/>
</dbReference>
<dbReference type="Pfam" id="PF07752">
    <property type="entry name" value="S-layer"/>
    <property type="match status" value="2"/>
</dbReference>
<dbReference type="Gene3D" id="2.60.98.40">
    <property type="match status" value="3"/>
</dbReference>
<proteinExistence type="predicted"/>
<dbReference type="Pfam" id="PF18911">
    <property type="entry name" value="PKD_4"/>
    <property type="match status" value="1"/>
</dbReference>
<dbReference type="Pfam" id="PF18204">
    <property type="entry name" value="PGF-CTERM"/>
    <property type="match status" value="1"/>
</dbReference>
<dbReference type="PANTHER" id="PTHR47197:SF3">
    <property type="entry name" value="DIHYDRO-HEME D1 DEHYDROGENASE"/>
    <property type="match status" value="1"/>
</dbReference>
<dbReference type="GeneID" id="24829799"/>
<dbReference type="PANTHER" id="PTHR47197">
    <property type="entry name" value="PROTEIN NIRF"/>
    <property type="match status" value="1"/>
</dbReference>
<dbReference type="SUPFAM" id="SSF49299">
    <property type="entry name" value="PKD domain"/>
    <property type="match status" value="1"/>
</dbReference>
<dbReference type="InterPro" id="IPR000601">
    <property type="entry name" value="PKD_dom"/>
</dbReference>
<keyword evidence="4" id="KW-1185">Reference proteome</keyword>
<feature type="domain" description="PKD" evidence="2">
    <location>
        <begin position="807"/>
        <end position="859"/>
    </location>
</feature>
<evidence type="ECO:0000259" key="2">
    <source>
        <dbReference type="PROSITE" id="PS50093"/>
    </source>
</evidence>
<dbReference type="AlphaFoldDB" id="A0A0E3S8Z4"/>
<dbReference type="OrthoDB" id="137642at2157"/>
<dbReference type="STRING" id="1434110.MSHOH_0653"/>
<protein>
    <recommendedName>
        <fullName evidence="2">PKD domain-containing protein</fullName>
    </recommendedName>
</protein>
<keyword evidence="1" id="KW-0732">Signal</keyword>
<dbReference type="InterPro" id="IPR051200">
    <property type="entry name" value="Host-pathogen_enzymatic-act"/>
</dbReference>
<evidence type="ECO:0000256" key="1">
    <source>
        <dbReference type="ARBA" id="ARBA00022729"/>
    </source>
</evidence>
<dbReference type="CDD" id="cd00146">
    <property type="entry name" value="PKD"/>
    <property type="match status" value="1"/>
</dbReference>
<dbReference type="Proteomes" id="UP000033101">
    <property type="component" value="Chromosome"/>
</dbReference>
<dbReference type="Gene3D" id="2.60.40.10">
    <property type="entry name" value="Immunoglobulins"/>
    <property type="match status" value="1"/>
</dbReference>